<dbReference type="EMBL" id="JBHUIY010000079">
    <property type="protein sequence ID" value="MFD2235772.1"/>
    <property type="molecule type" value="Genomic_DNA"/>
</dbReference>
<protein>
    <recommendedName>
        <fullName evidence="4">5-bromo-4-chloroindolyl phosphate hydrolysis protein</fullName>
    </recommendedName>
</protein>
<evidence type="ECO:0000313" key="2">
    <source>
        <dbReference type="EMBL" id="MFD2235772.1"/>
    </source>
</evidence>
<gene>
    <name evidence="2" type="ORF">ACFSNB_18435</name>
</gene>
<proteinExistence type="predicted"/>
<evidence type="ECO:0000313" key="3">
    <source>
        <dbReference type="Proteomes" id="UP001597296"/>
    </source>
</evidence>
<organism evidence="2 3">
    <name type="scientific">Phaeospirillum tilakii</name>
    <dbReference type="NCBI Taxonomy" id="741673"/>
    <lineage>
        <taxon>Bacteria</taxon>
        <taxon>Pseudomonadati</taxon>
        <taxon>Pseudomonadota</taxon>
        <taxon>Alphaproteobacteria</taxon>
        <taxon>Rhodospirillales</taxon>
        <taxon>Rhodospirillaceae</taxon>
        <taxon>Phaeospirillum</taxon>
    </lineage>
</organism>
<evidence type="ECO:0008006" key="4">
    <source>
        <dbReference type="Google" id="ProtNLM"/>
    </source>
</evidence>
<feature type="compositionally biased region" description="Basic and acidic residues" evidence="1">
    <location>
        <begin position="219"/>
        <end position="231"/>
    </location>
</feature>
<accession>A0ABW5CIG5</accession>
<evidence type="ECO:0000256" key="1">
    <source>
        <dbReference type="SAM" id="MobiDB-lite"/>
    </source>
</evidence>
<comment type="caution">
    <text evidence="2">The sequence shown here is derived from an EMBL/GenBank/DDBJ whole genome shotgun (WGS) entry which is preliminary data.</text>
</comment>
<name>A0ABW5CIG5_9PROT</name>
<reference evidence="3" key="1">
    <citation type="journal article" date="2019" name="Int. J. Syst. Evol. Microbiol.">
        <title>The Global Catalogue of Microorganisms (GCM) 10K type strain sequencing project: providing services to taxonomists for standard genome sequencing and annotation.</title>
        <authorList>
            <consortium name="The Broad Institute Genomics Platform"/>
            <consortium name="The Broad Institute Genome Sequencing Center for Infectious Disease"/>
            <person name="Wu L."/>
            <person name="Ma J."/>
        </authorList>
    </citation>
    <scope>NUCLEOTIDE SEQUENCE [LARGE SCALE GENOMIC DNA]</scope>
    <source>
        <strain evidence="3">KCTC 15012</strain>
    </source>
</reference>
<keyword evidence="3" id="KW-1185">Reference proteome</keyword>
<dbReference type="RefSeq" id="WP_377319247.1">
    <property type="nucleotide sequence ID" value="NZ_JBHUIY010000079.1"/>
</dbReference>
<sequence length="231" mass="24819">MTRRDRATTLAPLLAVAGLGIAAALLAGAAGGIAALAASAGAVAAYRLGRRDGMAEGRGIRFRVADELVQYRAFTRLMRDQGARVIGQSTEAVTALAIGLTEIDHRASALLERLADAPIDPAALRAAIEEISELAVPLFGQLQFQDVTRQQLEFLARLSRLVDEHIAEMTRLLGDRRALDRTTRFQELFDQALDDTVMHSQRADHHAATGHAATGSASERAEDSGPRVELF</sequence>
<dbReference type="Proteomes" id="UP001597296">
    <property type="component" value="Unassembled WGS sequence"/>
</dbReference>
<feature type="region of interest" description="Disordered" evidence="1">
    <location>
        <begin position="200"/>
        <end position="231"/>
    </location>
</feature>
<feature type="compositionally biased region" description="Low complexity" evidence="1">
    <location>
        <begin position="209"/>
        <end position="218"/>
    </location>
</feature>
<dbReference type="SUPFAM" id="SSF75708">
    <property type="entry name" value="Chemotaxis phosphatase CheZ"/>
    <property type="match status" value="1"/>
</dbReference>